<protein>
    <submittedName>
        <fullName evidence="4">Efflux transporter outer membrane subunit</fullName>
    </submittedName>
</protein>
<dbReference type="EMBL" id="CP044205">
    <property type="protein sequence ID" value="QFY41275.1"/>
    <property type="molecule type" value="Genomic_DNA"/>
</dbReference>
<dbReference type="OrthoDB" id="9770517at2"/>
<dbReference type="PANTHER" id="PTHR30203">
    <property type="entry name" value="OUTER MEMBRANE CATION EFFLUX PROTEIN"/>
    <property type="match status" value="1"/>
</dbReference>
<dbReference type="SUPFAM" id="SSF56954">
    <property type="entry name" value="Outer membrane efflux proteins (OEP)"/>
    <property type="match status" value="1"/>
</dbReference>
<dbReference type="FunCoup" id="A0A5Q0BBH4">
    <property type="interactions" value="255"/>
</dbReference>
<reference evidence="4 5" key="1">
    <citation type="submission" date="2019-09" db="EMBL/GenBank/DDBJ databases">
        <title>Ecophysiology of the spiral-shaped methanotroph Methylospira mobilis as revealed by the complete genome sequence.</title>
        <authorList>
            <person name="Oshkin I.Y."/>
            <person name="Dedysh S.N."/>
            <person name="Miroshnikov K."/>
            <person name="Danilova O.V."/>
            <person name="Hakobyan A."/>
            <person name="Liesack W."/>
        </authorList>
    </citation>
    <scope>NUCLEOTIDE SEQUENCE [LARGE SCALE GENOMIC DNA]</scope>
    <source>
        <strain evidence="4 5">Shm1</strain>
    </source>
</reference>
<keyword evidence="2" id="KW-0812">Transmembrane</keyword>
<dbReference type="NCBIfam" id="TIGR01845">
    <property type="entry name" value="outer_NodT"/>
    <property type="match status" value="1"/>
</dbReference>
<dbReference type="GO" id="GO:0015562">
    <property type="term" value="F:efflux transmembrane transporter activity"/>
    <property type="evidence" value="ECO:0007669"/>
    <property type="project" value="InterPro"/>
</dbReference>
<keyword evidence="2" id="KW-0564">Palmitate</keyword>
<dbReference type="Pfam" id="PF02321">
    <property type="entry name" value="OEP"/>
    <property type="match status" value="2"/>
</dbReference>
<dbReference type="AlphaFoldDB" id="A0A5Q0BBH4"/>
<comment type="subcellular location">
    <subcellularLocation>
        <location evidence="2">Cell outer membrane</location>
        <topology evidence="2">Lipid-anchor</topology>
    </subcellularLocation>
</comment>
<dbReference type="GO" id="GO:0009279">
    <property type="term" value="C:cell outer membrane"/>
    <property type="evidence" value="ECO:0007669"/>
    <property type="project" value="UniProtKB-SubCell"/>
</dbReference>
<evidence type="ECO:0000256" key="2">
    <source>
        <dbReference type="RuleBase" id="RU362097"/>
    </source>
</evidence>
<keyword evidence="2" id="KW-0449">Lipoprotein</keyword>
<sequence length="488" mass="54103">MHMSKSVFVAVLAGLLITGCAMVGPDYEQPKVAMPSKWRFSDSEARETVNTLWWKEFNDPMLDRLIERAVRNNLDLQKAIAAVEKFMGAYGSTRANLFPQIYGTASYSRLNNGMNQLGGNLPGGLSSSSGDINYARLGATMEWEIDLWGQLRRAREAARADLLAQEAYRRTVLLTVVSQVAITYVTLRELDCDLEITRNIMKTLESELRIARSRFREGYSSELEVNQVESEYIRRAAYIPQYEQSIAETEHALKILLGENPGPVPRGRTLDELHPLTVPAGLPSDVLARRPDILQAEQELVASNALIGVARGEYFPKILLTGDVGQTTSQLSMLFTPGANFWSAGSSLLLPILTAGKIAGHVQSAEAVQRSAVANYQLSILTAFKEFEDALVGHTKTREQRELQSARVKSAEKYFRLSKLQYDEGYTDYITVLDSLRQSFDAQIELANVKSSNIAAAIKLYRAMGGGWVAQAESNGHVPEPREAAMFP</sequence>
<accession>A0A5Q0BBH4</accession>
<dbReference type="InParanoid" id="A0A5Q0BBH4"/>
<dbReference type="Gene3D" id="1.20.1600.10">
    <property type="entry name" value="Outer membrane efflux proteins (OEP)"/>
    <property type="match status" value="1"/>
</dbReference>
<gene>
    <name evidence="4" type="ORF">F6R98_00470</name>
</gene>
<dbReference type="KEGG" id="mmob:F6R98_00470"/>
<keyword evidence="2" id="KW-1134">Transmembrane beta strand</keyword>
<name>A0A5Q0BBH4_9GAMM</name>
<dbReference type="Proteomes" id="UP000325755">
    <property type="component" value="Chromosome"/>
</dbReference>
<dbReference type="PROSITE" id="PS51257">
    <property type="entry name" value="PROKAR_LIPOPROTEIN"/>
    <property type="match status" value="1"/>
</dbReference>
<evidence type="ECO:0000313" key="5">
    <source>
        <dbReference type="Proteomes" id="UP000325755"/>
    </source>
</evidence>
<feature type="coiled-coil region" evidence="3">
    <location>
        <begin position="187"/>
        <end position="214"/>
    </location>
</feature>
<evidence type="ECO:0000256" key="3">
    <source>
        <dbReference type="SAM" id="Coils"/>
    </source>
</evidence>
<evidence type="ECO:0000256" key="1">
    <source>
        <dbReference type="ARBA" id="ARBA00007613"/>
    </source>
</evidence>
<dbReference type="InterPro" id="IPR003423">
    <property type="entry name" value="OMP_efflux"/>
</dbReference>
<proteinExistence type="inferred from homology"/>
<dbReference type="InterPro" id="IPR010131">
    <property type="entry name" value="MdtP/NodT-like"/>
</dbReference>
<dbReference type="Gene3D" id="2.20.200.10">
    <property type="entry name" value="Outer membrane efflux proteins (OEP)"/>
    <property type="match status" value="1"/>
</dbReference>
<evidence type="ECO:0000313" key="4">
    <source>
        <dbReference type="EMBL" id="QFY41275.1"/>
    </source>
</evidence>
<keyword evidence="3" id="KW-0175">Coiled coil</keyword>
<keyword evidence="2" id="KW-0472">Membrane</keyword>
<organism evidence="4 5">
    <name type="scientific">Candidatus Methylospira mobilis</name>
    <dbReference type="NCBI Taxonomy" id="1808979"/>
    <lineage>
        <taxon>Bacteria</taxon>
        <taxon>Pseudomonadati</taxon>
        <taxon>Pseudomonadota</taxon>
        <taxon>Gammaproteobacteria</taxon>
        <taxon>Methylococcales</taxon>
        <taxon>Methylococcaceae</taxon>
        <taxon>Candidatus Methylospira</taxon>
    </lineage>
</organism>
<comment type="similarity">
    <text evidence="1 2">Belongs to the outer membrane factor (OMF) (TC 1.B.17) family.</text>
</comment>
<keyword evidence="5" id="KW-1185">Reference proteome</keyword>